<gene>
    <name evidence="8" type="ORF">SKAU_G00180770</name>
</gene>
<sequence length="557" mass="59201">MIPAHKRHSEDTPCSAYYLAKVPTMSYPGYPTQPGGYPQQSGGYPPQQPGAYPPQAGGYPPQPGGYPPQQPGAYPPQAGGYPPQAGGYPPQAGGYPPQSGGYPPAPAAAGGWGSGGAGFPPIGLDNLNLSNPGFSTANMSAMAGQISATMGGFAQNPSMFPQAPGGYPTPQPGGFGAPPPNQQPYGMYPQPGAGMPQGSGYTAAPSPGQPMPSYPGATAANPSMPGYGGGAAPVAPPINRGYRGSIKDFPGADPLKDVEVLRKAMKGFGTDEQAIIDLLGSRSIKQRVPLLITFKTAYGKDLVKDLKSELSGNFEKLVLAMLKTPAQMDAHEIKEAIKGAGTDEACLIEILASRSNAEIREICAIYKAENKKKLDDAIIGDTSGHFRRLLVSLAQGNRDERPNVDIALAKQDAQSLYAAGENKLGTDESKFNAILCARSKPHLRAVFHEYQQMCGRDIEKSIDREMSGDLESGMLAVVKCIKNTPAYFAERLYKSMKGAGTKDRTLIRIMVTRSEVDMLDIRQEYMKIYQKSLYTHITGDTSGDYRKLLLKLCGGND</sequence>
<keyword evidence="9" id="KW-1185">Reference proteome</keyword>
<evidence type="ECO:0000256" key="5">
    <source>
        <dbReference type="ARBA" id="ARBA00023302"/>
    </source>
</evidence>
<dbReference type="GO" id="GO:0005737">
    <property type="term" value="C:cytoplasm"/>
    <property type="evidence" value="ECO:0007669"/>
    <property type="project" value="TreeGrafter"/>
</dbReference>
<keyword evidence="2 6" id="KW-0677">Repeat</keyword>
<dbReference type="GO" id="GO:0012506">
    <property type="term" value="C:vesicle membrane"/>
    <property type="evidence" value="ECO:0007669"/>
    <property type="project" value="TreeGrafter"/>
</dbReference>
<dbReference type="GO" id="GO:0005544">
    <property type="term" value="F:calcium-dependent phospholipid binding"/>
    <property type="evidence" value="ECO:0007669"/>
    <property type="project" value="UniProtKB-KW"/>
</dbReference>
<comment type="caution">
    <text evidence="8">The sequence shown here is derived from an EMBL/GenBank/DDBJ whole genome shotgun (WGS) entry which is preliminary data.</text>
</comment>
<organism evidence="8 9">
    <name type="scientific">Synaphobranchus kaupii</name>
    <name type="common">Kaup's arrowtooth eel</name>
    <dbReference type="NCBI Taxonomy" id="118154"/>
    <lineage>
        <taxon>Eukaryota</taxon>
        <taxon>Metazoa</taxon>
        <taxon>Chordata</taxon>
        <taxon>Craniata</taxon>
        <taxon>Vertebrata</taxon>
        <taxon>Euteleostomi</taxon>
        <taxon>Actinopterygii</taxon>
        <taxon>Neopterygii</taxon>
        <taxon>Teleostei</taxon>
        <taxon>Anguilliformes</taxon>
        <taxon>Synaphobranchidae</taxon>
        <taxon>Synaphobranchus</taxon>
    </lineage>
</organism>
<feature type="compositionally biased region" description="Pro residues" evidence="7">
    <location>
        <begin position="60"/>
        <end position="74"/>
    </location>
</feature>
<evidence type="ECO:0000256" key="3">
    <source>
        <dbReference type="ARBA" id="ARBA00022837"/>
    </source>
</evidence>
<dbReference type="PANTHER" id="PTHR10502">
    <property type="entry name" value="ANNEXIN"/>
    <property type="match status" value="1"/>
</dbReference>
<evidence type="ECO:0000313" key="8">
    <source>
        <dbReference type="EMBL" id="KAJ8361552.1"/>
    </source>
</evidence>
<comment type="domain">
    <text evidence="6">A pair of annexin repeats may form one binding site for calcium and phospholipid.</text>
</comment>
<proteinExistence type="inferred from homology"/>
<comment type="similarity">
    <text evidence="1 6">Belongs to the annexin family.</text>
</comment>
<evidence type="ECO:0000256" key="1">
    <source>
        <dbReference type="ARBA" id="ARBA00007831"/>
    </source>
</evidence>
<dbReference type="InterPro" id="IPR018252">
    <property type="entry name" value="Annexin_repeat_CS"/>
</dbReference>
<dbReference type="GO" id="GO:0001786">
    <property type="term" value="F:phosphatidylserine binding"/>
    <property type="evidence" value="ECO:0007669"/>
    <property type="project" value="TreeGrafter"/>
</dbReference>
<dbReference type="GO" id="GO:0005634">
    <property type="term" value="C:nucleus"/>
    <property type="evidence" value="ECO:0007669"/>
    <property type="project" value="TreeGrafter"/>
</dbReference>
<feature type="region of interest" description="Disordered" evidence="7">
    <location>
        <begin position="28"/>
        <end position="102"/>
    </location>
</feature>
<dbReference type="OrthoDB" id="37886at2759"/>
<dbReference type="GO" id="GO:0005886">
    <property type="term" value="C:plasma membrane"/>
    <property type="evidence" value="ECO:0007669"/>
    <property type="project" value="TreeGrafter"/>
</dbReference>
<feature type="compositionally biased region" description="Pro residues" evidence="7">
    <location>
        <begin position="167"/>
        <end position="182"/>
    </location>
</feature>
<accession>A0A9Q1FM45</accession>
<dbReference type="FunFam" id="1.10.220.10:FF:000001">
    <property type="entry name" value="Annexin"/>
    <property type="match status" value="1"/>
</dbReference>
<evidence type="ECO:0000256" key="7">
    <source>
        <dbReference type="SAM" id="MobiDB-lite"/>
    </source>
</evidence>
<evidence type="ECO:0000256" key="2">
    <source>
        <dbReference type="ARBA" id="ARBA00022737"/>
    </source>
</evidence>
<dbReference type="EMBL" id="JAINUF010000005">
    <property type="protein sequence ID" value="KAJ8361552.1"/>
    <property type="molecule type" value="Genomic_DNA"/>
</dbReference>
<dbReference type="Pfam" id="PF00191">
    <property type="entry name" value="Annexin"/>
    <property type="match status" value="4"/>
</dbReference>
<dbReference type="FunFam" id="1.10.220.10:FF:000003">
    <property type="entry name" value="Annexin"/>
    <property type="match status" value="1"/>
</dbReference>
<feature type="compositionally biased region" description="Low complexity" evidence="7">
    <location>
        <begin position="75"/>
        <end position="102"/>
    </location>
</feature>
<dbReference type="InterPro" id="IPR037104">
    <property type="entry name" value="Annexin_sf"/>
</dbReference>
<name>A0A9Q1FM45_SYNKA</name>
<dbReference type="GO" id="GO:0032506">
    <property type="term" value="P:cytokinetic process"/>
    <property type="evidence" value="ECO:0007669"/>
    <property type="project" value="TreeGrafter"/>
</dbReference>
<dbReference type="PRINTS" id="PR01871">
    <property type="entry name" value="ANNEXINVII"/>
</dbReference>
<evidence type="ECO:0000256" key="6">
    <source>
        <dbReference type="RuleBase" id="RU003540"/>
    </source>
</evidence>
<reference evidence="8" key="1">
    <citation type="journal article" date="2023" name="Science">
        <title>Genome structures resolve the early diversification of teleost fishes.</title>
        <authorList>
            <person name="Parey E."/>
            <person name="Louis A."/>
            <person name="Montfort J."/>
            <person name="Bouchez O."/>
            <person name="Roques C."/>
            <person name="Iampietro C."/>
            <person name="Lluch J."/>
            <person name="Castinel A."/>
            <person name="Donnadieu C."/>
            <person name="Desvignes T."/>
            <person name="Floi Bucao C."/>
            <person name="Jouanno E."/>
            <person name="Wen M."/>
            <person name="Mejri S."/>
            <person name="Dirks R."/>
            <person name="Jansen H."/>
            <person name="Henkel C."/>
            <person name="Chen W.J."/>
            <person name="Zahm M."/>
            <person name="Cabau C."/>
            <person name="Klopp C."/>
            <person name="Thompson A.W."/>
            <person name="Robinson-Rechavi M."/>
            <person name="Braasch I."/>
            <person name="Lecointre G."/>
            <person name="Bobe J."/>
            <person name="Postlethwait J.H."/>
            <person name="Berthelot C."/>
            <person name="Roest Crollius H."/>
            <person name="Guiguen Y."/>
        </authorList>
    </citation>
    <scope>NUCLEOTIDE SEQUENCE</scope>
    <source>
        <strain evidence="8">WJC10195</strain>
    </source>
</reference>
<dbReference type="GO" id="GO:0005509">
    <property type="term" value="F:calcium ion binding"/>
    <property type="evidence" value="ECO:0007669"/>
    <property type="project" value="InterPro"/>
</dbReference>
<dbReference type="InterPro" id="IPR018502">
    <property type="entry name" value="Annexin_repeat"/>
</dbReference>
<dbReference type="GO" id="GO:0006909">
    <property type="term" value="P:phagocytosis"/>
    <property type="evidence" value="ECO:0007669"/>
    <property type="project" value="TreeGrafter"/>
</dbReference>
<dbReference type="SUPFAM" id="SSF47874">
    <property type="entry name" value="Annexin"/>
    <property type="match status" value="1"/>
</dbReference>
<dbReference type="PRINTS" id="PR00196">
    <property type="entry name" value="ANNEXIN"/>
</dbReference>
<feature type="region of interest" description="Disordered" evidence="7">
    <location>
        <begin position="165"/>
        <end position="219"/>
    </location>
</feature>
<dbReference type="Proteomes" id="UP001152622">
    <property type="component" value="Chromosome 5"/>
</dbReference>
<dbReference type="FunFam" id="1.10.220.10:FF:000004">
    <property type="entry name" value="Annexin"/>
    <property type="match status" value="1"/>
</dbReference>
<keyword evidence="4 6" id="KW-0041">Annexin</keyword>
<dbReference type="PROSITE" id="PS51897">
    <property type="entry name" value="ANNEXIN_2"/>
    <property type="match status" value="4"/>
</dbReference>
<dbReference type="Gene3D" id="1.10.220.10">
    <property type="entry name" value="Annexin"/>
    <property type="match status" value="4"/>
</dbReference>
<keyword evidence="3 6" id="KW-0106">Calcium</keyword>
<dbReference type="SMART" id="SM00335">
    <property type="entry name" value="ANX"/>
    <property type="match status" value="4"/>
</dbReference>
<evidence type="ECO:0000256" key="4">
    <source>
        <dbReference type="ARBA" id="ARBA00023216"/>
    </source>
</evidence>
<dbReference type="AlphaFoldDB" id="A0A9Q1FM45"/>
<protein>
    <recommendedName>
        <fullName evidence="6">Annexin</fullName>
    </recommendedName>
</protein>
<dbReference type="FunFam" id="1.10.220.10:FF:000002">
    <property type="entry name" value="Annexin"/>
    <property type="match status" value="1"/>
</dbReference>
<keyword evidence="5 6" id="KW-0111">Calcium/phospholipid-binding</keyword>
<dbReference type="InterPro" id="IPR001464">
    <property type="entry name" value="Annexin"/>
</dbReference>
<evidence type="ECO:0000313" key="9">
    <source>
        <dbReference type="Proteomes" id="UP001152622"/>
    </source>
</evidence>
<feature type="compositionally biased region" description="Low complexity" evidence="7">
    <location>
        <begin position="28"/>
        <end position="45"/>
    </location>
</feature>
<dbReference type="PROSITE" id="PS00223">
    <property type="entry name" value="ANNEXIN_1"/>
    <property type="match status" value="3"/>
</dbReference>
<dbReference type="PANTHER" id="PTHR10502:SF29">
    <property type="entry name" value="ANNEXIN A11"/>
    <property type="match status" value="1"/>
</dbReference>